<gene>
    <name evidence="9" type="ORF">NQ314_017988</name>
</gene>
<evidence type="ECO:0000256" key="7">
    <source>
        <dbReference type="ARBA" id="ARBA00023242"/>
    </source>
</evidence>
<dbReference type="InterPro" id="IPR045249">
    <property type="entry name" value="HARBI1-like"/>
</dbReference>
<feature type="domain" description="DDE Tnp4" evidence="8">
    <location>
        <begin position="4"/>
        <end position="122"/>
    </location>
</feature>
<comment type="cofactor">
    <cofactor evidence="1">
        <name>a divalent metal cation</name>
        <dbReference type="ChEBI" id="CHEBI:60240"/>
    </cofactor>
</comment>
<keyword evidence="7" id="KW-0539">Nucleus</keyword>
<dbReference type="GO" id="GO:0004518">
    <property type="term" value="F:nuclease activity"/>
    <property type="evidence" value="ECO:0007669"/>
    <property type="project" value="UniProtKB-KW"/>
</dbReference>
<comment type="subcellular location">
    <subcellularLocation>
        <location evidence="2">Nucleus</location>
    </subcellularLocation>
</comment>
<evidence type="ECO:0000256" key="4">
    <source>
        <dbReference type="ARBA" id="ARBA00022722"/>
    </source>
</evidence>
<protein>
    <recommendedName>
        <fullName evidence="8">DDE Tnp4 domain-containing protein</fullName>
    </recommendedName>
</protein>
<sequence>MVILVAGPRMELLDIVVRYLGSTHDSIIFDRRAVRVRFEQGQICELLLGDNGYACRSYLLTSVIYPTTHQEENYNRAHKRIRNLIERVNGLWKRRFPCLHRILTTKPDTSVAVICATALLYNIALQNGDNF</sequence>
<dbReference type="PANTHER" id="PTHR22930">
    <property type="match status" value="1"/>
</dbReference>
<evidence type="ECO:0000256" key="3">
    <source>
        <dbReference type="ARBA" id="ARBA00006958"/>
    </source>
</evidence>
<dbReference type="GO" id="GO:0016787">
    <property type="term" value="F:hydrolase activity"/>
    <property type="evidence" value="ECO:0007669"/>
    <property type="project" value="UniProtKB-KW"/>
</dbReference>
<accession>A0AAV8WT30</accession>
<keyword evidence="4" id="KW-0540">Nuclease</keyword>
<proteinExistence type="inferred from homology"/>
<dbReference type="InterPro" id="IPR027806">
    <property type="entry name" value="HARBI1_dom"/>
</dbReference>
<organism evidence="9 10">
    <name type="scientific">Rhamnusium bicolor</name>
    <dbReference type="NCBI Taxonomy" id="1586634"/>
    <lineage>
        <taxon>Eukaryota</taxon>
        <taxon>Metazoa</taxon>
        <taxon>Ecdysozoa</taxon>
        <taxon>Arthropoda</taxon>
        <taxon>Hexapoda</taxon>
        <taxon>Insecta</taxon>
        <taxon>Pterygota</taxon>
        <taxon>Neoptera</taxon>
        <taxon>Endopterygota</taxon>
        <taxon>Coleoptera</taxon>
        <taxon>Polyphaga</taxon>
        <taxon>Cucujiformia</taxon>
        <taxon>Chrysomeloidea</taxon>
        <taxon>Cerambycidae</taxon>
        <taxon>Lepturinae</taxon>
        <taxon>Rhagiini</taxon>
        <taxon>Rhamnusium</taxon>
    </lineage>
</organism>
<evidence type="ECO:0000256" key="1">
    <source>
        <dbReference type="ARBA" id="ARBA00001968"/>
    </source>
</evidence>
<name>A0AAV8WT30_9CUCU</name>
<evidence type="ECO:0000259" key="8">
    <source>
        <dbReference type="Pfam" id="PF13359"/>
    </source>
</evidence>
<comment type="caution">
    <text evidence="9">The sequence shown here is derived from an EMBL/GenBank/DDBJ whole genome shotgun (WGS) entry which is preliminary data.</text>
</comment>
<dbReference type="EMBL" id="JANEYF010005060">
    <property type="protein sequence ID" value="KAJ8929337.1"/>
    <property type="molecule type" value="Genomic_DNA"/>
</dbReference>
<reference evidence="9" key="1">
    <citation type="journal article" date="2023" name="Insect Mol. Biol.">
        <title>Genome sequencing provides insights into the evolution of gene families encoding plant cell wall-degrading enzymes in longhorned beetles.</title>
        <authorList>
            <person name="Shin N.R."/>
            <person name="Okamura Y."/>
            <person name="Kirsch R."/>
            <person name="Pauchet Y."/>
        </authorList>
    </citation>
    <scope>NUCLEOTIDE SEQUENCE</scope>
    <source>
        <strain evidence="9">RBIC_L_NR</strain>
    </source>
</reference>
<dbReference type="PANTHER" id="PTHR22930:SF289">
    <property type="entry name" value="DDE TNP4 DOMAIN-CONTAINING PROTEIN-RELATED"/>
    <property type="match status" value="1"/>
</dbReference>
<evidence type="ECO:0000256" key="5">
    <source>
        <dbReference type="ARBA" id="ARBA00022723"/>
    </source>
</evidence>
<comment type="similarity">
    <text evidence="3">Belongs to the HARBI1 family.</text>
</comment>
<evidence type="ECO:0000313" key="10">
    <source>
        <dbReference type="Proteomes" id="UP001162156"/>
    </source>
</evidence>
<keyword evidence="6" id="KW-0378">Hydrolase</keyword>
<dbReference type="Proteomes" id="UP001162156">
    <property type="component" value="Unassembled WGS sequence"/>
</dbReference>
<evidence type="ECO:0000313" key="9">
    <source>
        <dbReference type="EMBL" id="KAJ8929337.1"/>
    </source>
</evidence>
<evidence type="ECO:0000256" key="2">
    <source>
        <dbReference type="ARBA" id="ARBA00004123"/>
    </source>
</evidence>
<dbReference type="GO" id="GO:0046872">
    <property type="term" value="F:metal ion binding"/>
    <property type="evidence" value="ECO:0007669"/>
    <property type="project" value="UniProtKB-KW"/>
</dbReference>
<dbReference type="Pfam" id="PF13359">
    <property type="entry name" value="DDE_Tnp_4"/>
    <property type="match status" value="1"/>
</dbReference>
<keyword evidence="10" id="KW-1185">Reference proteome</keyword>
<keyword evidence="5" id="KW-0479">Metal-binding</keyword>
<dbReference type="AlphaFoldDB" id="A0AAV8WT30"/>
<dbReference type="GO" id="GO:0005634">
    <property type="term" value="C:nucleus"/>
    <property type="evidence" value="ECO:0007669"/>
    <property type="project" value="UniProtKB-SubCell"/>
</dbReference>
<evidence type="ECO:0000256" key="6">
    <source>
        <dbReference type="ARBA" id="ARBA00022801"/>
    </source>
</evidence>